<dbReference type="EMBL" id="OU892284">
    <property type="protein sequence ID" value="CAG9772290.1"/>
    <property type="molecule type" value="Genomic_DNA"/>
</dbReference>
<dbReference type="OrthoDB" id="6782577at2759"/>
<keyword evidence="2" id="KW-1185">Reference proteome</keyword>
<sequence>MFWNMKHFLVNLRYTKTRKDRSFVIKRSNKNSTDVVGLVKKNIALRPPTTGHRRFFVGYTKGKCTSQPMGKNTFGQMSIKIANYL</sequence>
<evidence type="ECO:0000313" key="1">
    <source>
        <dbReference type="EMBL" id="CAG9772290.1"/>
    </source>
</evidence>
<dbReference type="AlphaFoldDB" id="A0A9N9QRR0"/>
<proteinExistence type="predicted"/>
<gene>
    <name evidence="1" type="ORF">CEUTPL_LOCUS12708</name>
</gene>
<accession>A0A9N9QRR0</accession>
<reference evidence="1" key="1">
    <citation type="submission" date="2022-01" db="EMBL/GenBank/DDBJ databases">
        <authorList>
            <person name="King R."/>
        </authorList>
    </citation>
    <scope>NUCLEOTIDE SEQUENCE</scope>
</reference>
<dbReference type="Proteomes" id="UP001152799">
    <property type="component" value="Chromosome 8"/>
</dbReference>
<organism evidence="1 2">
    <name type="scientific">Ceutorhynchus assimilis</name>
    <name type="common">cabbage seed weevil</name>
    <dbReference type="NCBI Taxonomy" id="467358"/>
    <lineage>
        <taxon>Eukaryota</taxon>
        <taxon>Metazoa</taxon>
        <taxon>Ecdysozoa</taxon>
        <taxon>Arthropoda</taxon>
        <taxon>Hexapoda</taxon>
        <taxon>Insecta</taxon>
        <taxon>Pterygota</taxon>
        <taxon>Neoptera</taxon>
        <taxon>Endopterygota</taxon>
        <taxon>Coleoptera</taxon>
        <taxon>Polyphaga</taxon>
        <taxon>Cucujiformia</taxon>
        <taxon>Curculionidae</taxon>
        <taxon>Ceutorhynchinae</taxon>
        <taxon>Ceutorhynchus</taxon>
    </lineage>
</organism>
<name>A0A9N9QRR0_9CUCU</name>
<protein>
    <submittedName>
        <fullName evidence="1">Uncharacterized protein</fullName>
    </submittedName>
</protein>
<evidence type="ECO:0000313" key="2">
    <source>
        <dbReference type="Proteomes" id="UP001152799"/>
    </source>
</evidence>